<feature type="domain" description="DUF6824" evidence="1">
    <location>
        <begin position="2"/>
        <end position="67"/>
    </location>
</feature>
<dbReference type="Pfam" id="PF20710">
    <property type="entry name" value="DUF6824"/>
    <property type="match status" value="1"/>
</dbReference>
<name>A0A8J9X992_PHATR</name>
<organism evidence="2">
    <name type="scientific">Phaeodactylum tricornutum</name>
    <name type="common">Diatom</name>
    <dbReference type="NCBI Taxonomy" id="2850"/>
    <lineage>
        <taxon>Eukaryota</taxon>
        <taxon>Sar</taxon>
        <taxon>Stramenopiles</taxon>
        <taxon>Ochrophyta</taxon>
        <taxon>Bacillariophyta</taxon>
        <taxon>Bacillariophyceae</taxon>
        <taxon>Bacillariophycidae</taxon>
        <taxon>Naviculales</taxon>
        <taxon>Phaeodactylaceae</taxon>
        <taxon>Phaeodactylum</taxon>
    </lineage>
</organism>
<sequence>MFRKLIKKNVDRYFSAASKADKTTLIVAIVEKIRQRGGLFVKNDNGKNWYDIGNRQAREKVGHSLRDQVASMVKNKRQNHMSTSGSREHDLSPIPFVVPSSIKTPELGPPFNSGLQSTADRDSPTLADTHRFLANAEQDFLDPIPITDNFYNLDYDTRVEFHVPCCRMNRLQSPHNNITPASRSGVRESVPSKDYYLANGDYPFSLPSFKHPTFNFSAIKDLEPFDIFYKHSSVGHYSEVI</sequence>
<dbReference type="AlphaFoldDB" id="A0A8J9X992"/>
<dbReference type="Proteomes" id="UP000836788">
    <property type="component" value="Chromosome 6"/>
</dbReference>
<gene>
    <name evidence="2" type="ORF">PTTT1_LOCUS47056</name>
</gene>
<accession>A0A8J9X992</accession>
<proteinExistence type="predicted"/>
<dbReference type="InterPro" id="IPR049227">
    <property type="entry name" value="DUF6824"/>
</dbReference>
<reference evidence="2" key="1">
    <citation type="submission" date="2022-02" db="EMBL/GenBank/DDBJ databases">
        <authorList>
            <person name="Giguere J D."/>
        </authorList>
    </citation>
    <scope>NUCLEOTIDE SEQUENCE</scope>
    <source>
        <strain evidence="2">CCAP 1055/1</strain>
    </source>
</reference>
<protein>
    <recommendedName>
        <fullName evidence="1">DUF6824 domain-containing protein</fullName>
    </recommendedName>
</protein>
<evidence type="ECO:0000259" key="1">
    <source>
        <dbReference type="Pfam" id="PF20710"/>
    </source>
</evidence>
<dbReference type="EMBL" id="OU594947">
    <property type="protein sequence ID" value="CAG9291157.1"/>
    <property type="molecule type" value="Genomic_DNA"/>
</dbReference>
<evidence type="ECO:0000313" key="2">
    <source>
        <dbReference type="EMBL" id="CAG9291157.1"/>
    </source>
</evidence>